<feature type="compositionally biased region" description="Basic and acidic residues" evidence="2">
    <location>
        <begin position="19"/>
        <end position="33"/>
    </location>
</feature>
<keyword evidence="1" id="KW-0175">Coiled coil</keyword>
<feature type="coiled-coil region" evidence="1">
    <location>
        <begin position="344"/>
        <end position="371"/>
    </location>
</feature>
<organism evidence="3 4">
    <name type="scientific">Effrenium voratum</name>
    <dbReference type="NCBI Taxonomy" id="2562239"/>
    <lineage>
        <taxon>Eukaryota</taxon>
        <taxon>Sar</taxon>
        <taxon>Alveolata</taxon>
        <taxon>Dinophyceae</taxon>
        <taxon>Suessiales</taxon>
        <taxon>Symbiodiniaceae</taxon>
        <taxon>Effrenium</taxon>
    </lineage>
</organism>
<feature type="region of interest" description="Disordered" evidence="2">
    <location>
        <begin position="178"/>
        <end position="219"/>
    </location>
</feature>
<keyword evidence="4" id="KW-1185">Reference proteome</keyword>
<reference evidence="3" key="1">
    <citation type="submission" date="2023-08" db="EMBL/GenBank/DDBJ databases">
        <authorList>
            <person name="Chen Y."/>
            <person name="Shah S."/>
            <person name="Dougan E. K."/>
            <person name="Thang M."/>
            <person name="Chan C."/>
        </authorList>
    </citation>
    <scope>NUCLEOTIDE SEQUENCE</scope>
</reference>
<feature type="compositionally biased region" description="Low complexity" evidence="2">
    <location>
        <begin position="188"/>
        <end position="198"/>
    </location>
</feature>
<dbReference type="Proteomes" id="UP001178507">
    <property type="component" value="Unassembled WGS sequence"/>
</dbReference>
<feature type="region of interest" description="Disordered" evidence="2">
    <location>
        <begin position="1"/>
        <end position="76"/>
    </location>
</feature>
<evidence type="ECO:0000313" key="3">
    <source>
        <dbReference type="EMBL" id="CAJ1394431.1"/>
    </source>
</evidence>
<feature type="compositionally biased region" description="Polar residues" evidence="2">
    <location>
        <begin position="60"/>
        <end position="71"/>
    </location>
</feature>
<protein>
    <submittedName>
        <fullName evidence="3">Uncharacterized protein</fullName>
    </submittedName>
</protein>
<dbReference type="AlphaFoldDB" id="A0AA36N8M8"/>
<gene>
    <name evidence="3" type="ORF">EVOR1521_LOCUS19085</name>
</gene>
<dbReference type="EMBL" id="CAUJNA010002835">
    <property type="protein sequence ID" value="CAJ1394431.1"/>
    <property type="molecule type" value="Genomic_DNA"/>
</dbReference>
<evidence type="ECO:0000256" key="2">
    <source>
        <dbReference type="SAM" id="MobiDB-lite"/>
    </source>
</evidence>
<proteinExistence type="predicted"/>
<name>A0AA36N8M8_9DINO</name>
<sequence>MWAPARLNERRGRKGQRAGRAERRRRESSRARFTEPVCLVQASPVVTPRAPGPAEPWRSVTPQRQVPSSEPSKYRDVGVPMAVTPRTGPAVTWVAPAQAVPGSEPSRYREVPVPARATLPVTWRAAPTATWVPSSTPCRYRELTIPAAASPTVTWCTAAPPPPQVPQATLATLKNPLEAPPESNVQVAPAPAASTPAASTPPAPVEMSAASPRSVGPSKVTKVTVYPPVRMESSARSDDDRPLTRASGYATPRPAANVVWSTPPVPCQASPPRFHSGPVQSARPWTPMAPVNLPAKVTVKCAPANCVLLPDSPEVTESPRTVLSPQVPMQLAPMVTDACGSPPRSTLEERLKELERRLDAKESECKLLEQHLTEVRGCLEEQKQRGASDLQQRDQHIMES</sequence>
<evidence type="ECO:0000256" key="1">
    <source>
        <dbReference type="SAM" id="Coils"/>
    </source>
</evidence>
<comment type="caution">
    <text evidence="3">The sequence shown here is derived from an EMBL/GenBank/DDBJ whole genome shotgun (WGS) entry which is preliminary data.</text>
</comment>
<evidence type="ECO:0000313" key="4">
    <source>
        <dbReference type="Proteomes" id="UP001178507"/>
    </source>
</evidence>
<accession>A0AA36N8M8</accession>